<dbReference type="AlphaFoldDB" id="A0A075B4J6"/>
<evidence type="ECO:0000313" key="2">
    <source>
        <dbReference type="Proteomes" id="UP000030755"/>
    </source>
</evidence>
<organism evidence="1 2">
    <name type="scientific">Rozella allomycis (strain CSF55)</name>
    <dbReference type="NCBI Taxonomy" id="988480"/>
    <lineage>
        <taxon>Eukaryota</taxon>
        <taxon>Fungi</taxon>
        <taxon>Fungi incertae sedis</taxon>
        <taxon>Cryptomycota</taxon>
        <taxon>Cryptomycota incertae sedis</taxon>
        <taxon>Rozella</taxon>
    </lineage>
</organism>
<protein>
    <submittedName>
        <fullName evidence="1">Uncharacterized protein</fullName>
    </submittedName>
</protein>
<sequence length="138" mass="17119">MCVCRFQDNHWRRVDWSFFYHWNKLEDLGSSCELKTVSRLFQAWQLFFMRDNVNSVVYMLFFLRMSHFDAMPRPEKLGLQGYDSISYQMTMMNQCAFFPNVPEWLLRGVRTWKYMWYKNYEDHLTTESCFLFYRLCNR</sequence>
<reference evidence="1 2" key="1">
    <citation type="journal article" date="2013" name="Curr. Biol.">
        <title>Shared signatures of parasitism and phylogenomics unite Cryptomycota and microsporidia.</title>
        <authorList>
            <person name="James T.Y."/>
            <person name="Pelin A."/>
            <person name="Bonen L."/>
            <person name="Ahrendt S."/>
            <person name="Sain D."/>
            <person name="Corradi N."/>
            <person name="Stajich J.E."/>
        </authorList>
    </citation>
    <scope>NUCLEOTIDE SEQUENCE [LARGE SCALE GENOMIC DNA]</scope>
    <source>
        <strain evidence="1 2">CSF55</strain>
    </source>
</reference>
<keyword evidence="2" id="KW-1185">Reference proteome</keyword>
<evidence type="ECO:0000313" key="1">
    <source>
        <dbReference type="EMBL" id="EPZ36407.1"/>
    </source>
</evidence>
<gene>
    <name evidence="1" type="ORF">O9G_002909</name>
</gene>
<accession>A0A075B4J6</accession>
<proteinExistence type="predicted"/>
<dbReference type="HOGENOM" id="CLU_1856427_0_0_1"/>
<name>A0A075B4J6_ROZAC</name>
<dbReference type="EMBL" id="KE560565">
    <property type="protein sequence ID" value="EPZ36407.1"/>
    <property type="molecule type" value="Genomic_DNA"/>
</dbReference>
<dbReference type="Proteomes" id="UP000030755">
    <property type="component" value="Unassembled WGS sequence"/>
</dbReference>